<evidence type="ECO:0000313" key="2">
    <source>
        <dbReference type="EMBL" id="MPN26354.1"/>
    </source>
</evidence>
<dbReference type="PANTHER" id="PTHR46663">
    <property type="entry name" value="DIGUANYLATE CYCLASE DGCT-RELATED"/>
    <property type="match status" value="1"/>
</dbReference>
<dbReference type="Gene3D" id="3.30.70.270">
    <property type="match status" value="1"/>
</dbReference>
<name>A0A645GQW5_9ZZZZ</name>
<dbReference type="AlphaFoldDB" id="A0A645GQW5"/>
<dbReference type="SMART" id="SM00267">
    <property type="entry name" value="GGDEF"/>
    <property type="match status" value="1"/>
</dbReference>
<dbReference type="SUPFAM" id="SSF55073">
    <property type="entry name" value="Nucleotide cyclase"/>
    <property type="match status" value="1"/>
</dbReference>
<feature type="domain" description="GGDEF" evidence="1">
    <location>
        <begin position="58"/>
        <end position="192"/>
    </location>
</feature>
<sequence>MHALEIENMKIQKETGRLYEAALQMEKHANYDMLTGLPNRRFFFERLEHIVEHTQDMQKFAVLYIDLDGFKTINDTHGHQLGDKVLVEVGNRLSRCIRETDFVARLGGDEFAVITSNFESHTKVEQFAKRVHSVLQENIDIGTLPCSVNASIGVAIYPDDGLDSETLLRSADAAMYEVKRSGKGGAKISVVK</sequence>
<accession>A0A645GQW5</accession>
<dbReference type="PANTHER" id="PTHR46663:SF2">
    <property type="entry name" value="GGDEF DOMAIN-CONTAINING PROTEIN"/>
    <property type="match status" value="1"/>
</dbReference>
<dbReference type="CDD" id="cd01949">
    <property type="entry name" value="GGDEF"/>
    <property type="match status" value="1"/>
</dbReference>
<dbReference type="InterPro" id="IPR043128">
    <property type="entry name" value="Rev_trsase/Diguanyl_cyclase"/>
</dbReference>
<dbReference type="InterPro" id="IPR029787">
    <property type="entry name" value="Nucleotide_cyclase"/>
</dbReference>
<organism evidence="2">
    <name type="scientific">bioreactor metagenome</name>
    <dbReference type="NCBI Taxonomy" id="1076179"/>
    <lineage>
        <taxon>unclassified sequences</taxon>
        <taxon>metagenomes</taxon>
        <taxon>ecological metagenomes</taxon>
    </lineage>
</organism>
<dbReference type="InterPro" id="IPR000160">
    <property type="entry name" value="GGDEF_dom"/>
</dbReference>
<reference evidence="2" key="1">
    <citation type="submission" date="2019-08" db="EMBL/GenBank/DDBJ databases">
        <authorList>
            <person name="Kucharzyk K."/>
            <person name="Murdoch R.W."/>
            <person name="Higgins S."/>
            <person name="Loffler F."/>
        </authorList>
    </citation>
    <scope>NUCLEOTIDE SEQUENCE</scope>
</reference>
<dbReference type="InterPro" id="IPR052163">
    <property type="entry name" value="DGC-Regulatory_Protein"/>
</dbReference>
<comment type="caution">
    <text evidence="2">The sequence shown here is derived from an EMBL/GenBank/DDBJ whole genome shotgun (WGS) entry which is preliminary data.</text>
</comment>
<dbReference type="NCBIfam" id="TIGR00254">
    <property type="entry name" value="GGDEF"/>
    <property type="match status" value="1"/>
</dbReference>
<dbReference type="FunFam" id="3.30.70.270:FF:000001">
    <property type="entry name" value="Diguanylate cyclase domain protein"/>
    <property type="match status" value="1"/>
</dbReference>
<dbReference type="PROSITE" id="PS50887">
    <property type="entry name" value="GGDEF"/>
    <property type="match status" value="1"/>
</dbReference>
<protein>
    <submittedName>
        <fullName evidence="2">Putative signaling protein</fullName>
    </submittedName>
</protein>
<gene>
    <name evidence="2" type="ORF">SDC9_173778</name>
</gene>
<proteinExistence type="predicted"/>
<dbReference type="EMBL" id="VSSQ01075840">
    <property type="protein sequence ID" value="MPN26354.1"/>
    <property type="molecule type" value="Genomic_DNA"/>
</dbReference>
<evidence type="ECO:0000259" key="1">
    <source>
        <dbReference type="PROSITE" id="PS50887"/>
    </source>
</evidence>
<dbReference type="Pfam" id="PF00990">
    <property type="entry name" value="GGDEF"/>
    <property type="match status" value="1"/>
</dbReference>